<accession>K9U151</accession>
<evidence type="ECO:0000256" key="2">
    <source>
        <dbReference type="SAM" id="SignalP"/>
    </source>
</evidence>
<organism evidence="4 5">
    <name type="scientific">Chroococcidiopsis thermalis (strain PCC 7203)</name>
    <dbReference type="NCBI Taxonomy" id="251229"/>
    <lineage>
        <taxon>Bacteria</taxon>
        <taxon>Bacillati</taxon>
        <taxon>Cyanobacteriota</taxon>
        <taxon>Cyanophyceae</taxon>
        <taxon>Chroococcidiopsidales</taxon>
        <taxon>Chroococcidiopsidaceae</taxon>
        <taxon>Chroococcidiopsis</taxon>
    </lineage>
</organism>
<dbReference type="Proteomes" id="UP000010384">
    <property type="component" value="Chromosome"/>
</dbReference>
<sequence length="481" mass="51930">MLFSKSARLASLTCLLLAVTACANSPNAQQLERTLAADPELETNRPFSNSGTSAPSTDSARQNQPNGAIAQLPSDFPSEIPRYPEAQLVASVPAENESSPPETRWVTGDPINVVQSFYQKEFQSNNWQIVNPPSGGETDNTTIEARRNDLLVKIAIAPRTTSTPPPNATPTPNQPNPGIDPAASTEFTIQYQRNAPATAATPTPSPQTSGENSAQTQTGNSVTSDTAERSFNDLSQAPQELQQYITDLAALGVLPLEPTNAKSSQADPVRQFNPSKIVSRREFARWLFEANNRIQATRPALQIRAASAAAQPAFRDVPRNDPDFSVIQGLAEAGLIPSSLSGDGTAVLFRPDAPLTREQLILWKVPLDTRQALPNASLEAVKESWGFQDAARIDPKALRAVIADFQNGEQSNIRRVFGYTTLLQPKKPVTRAEAASAIWFFGNGGEGMTAQEALKAQQQPQNTQQPQNQPPNQPQAQPTSP</sequence>
<dbReference type="InterPro" id="IPR001119">
    <property type="entry name" value="SLH_dom"/>
</dbReference>
<dbReference type="RefSeq" id="WP_015155347.1">
    <property type="nucleotide sequence ID" value="NC_019695.1"/>
</dbReference>
<dbReference type="PANTHER" id="PTHR33740:SF3">
    <property type="entry name" value="GPI-ANCHORED ADHESIN-LIKE PROTEIN"/>
    <property type="match status" value="1"/>
</dbReference>
<feature type="region of interest" description="Disordered" evidence="1">
    <location>
        <begin position="449"/>
        <end position="481"/>
    </location>
</feature>
<dbReference type="OrthoDB" id="452152at2"/>
<dbReference type="HOGENOM" id="CLU_048100_0_0_3"/>
<dbReference type="eggNOG" id="ENOG502Z7MI">
    <property type="taxonomic scope" value="Bacteria"/>
</dbReference>
<dbReference type="KEGG" id="cthe:Chro_3342"/>
<keyword evidence="2" id="KW-0732">Signal</keyword>
<name>K9U151_CHRTP</name>
<protein>
    <submittedName>
        <fullName evidence="4">S-layer domain-containing protein</fullName>
    </submittedName>
</protein>
<evidence type="ECO:0000313" key="5">
    <source>
        <dbReference type="Proteomes" id="UP000010384"/>
    </source>
</evidence>
<feature type="region of interest" description="Disordered" evidence="1">
    <location>
        <begin position="157"/>
        <end position="182"/>
    </location>
</feature>
<dbReference type="STRING" id="251229.Chro_3342"/>
<feature type="compositionally biased region" description="Polar residues" evidence="1">
    <location>
        <begin position="45"/>
        <end position="66"/>
    </location>
</feature>
<feature type="region of interest" description="Disordered" evidence="1">
    <location>
        <begin position="37"/>
        <end position="76"/>
    </location>
</feature>
<dbReference type="PROSITE" id="PS51272">
    <property type="entry name" value="SLH"/>
    <property type="match status" value="1"/>
</dbReference>
<feature type="compositionally biased region" description="Low complexity" evidence="1">
    <location>
        <begin position="456"/>
        <end position="467"/>
    </location>
</feature>
<feature type="compositionally biased region" description="Pro residues" evidence="1">
    <location>
        <begin position="163"/>
        <end position="175"/>
    </location>
</feature>
<feature type="compositionally biased region" description="Low complexity" evidence="1">
    <location>
        <begin position="196"/>
        <end position="209"/>
    </location>
</feature>
<feature type="signal peptide" evidence="2">
    <location>
        <begin position="1"/>
        <end position="23"/>
    </location>
</feature>
<evidence type="ECO:0000313" key="4">
    <source>
        <dbReference type="EMBL" id="AFY88802.1"/>
    </source>
</evidence>
<dbReference type="AlphaFoldDB" id="K9U151"/>
<evidence type="ECO:0000259" key="3">
    <source>
        <dbReference type="PROSITE" id="PS51272"/>
    </source>
</evidence>
<reference evidence="4 5" key="1">
    <citation type="submission" date="2012-06" db="EMBL/GenBank/DDBJ databases">
        <title>Finished chromosome of genome of Chroococcidiopsis thermalis PCC 7203.</title>
        <authorList>
            <consortium name="US DOE Joint Genome Institute"/>
            <person name="Gugger M."/>
            <person name="Coursin T."/>
            <person name="Rippka R."/>
            <person name="Tandeau De Marsac N."/>
            <person name="Huntemann M."/>
            <person name="Wei C.-L."/>
            <person name="Han J."/>
            <person name="Detter J.C."/>
            <person name="Han C."/>
            <person name="Tapia R."/>
            <person name="Davenport K."/>
            <person name="Daligault H."/>
            <person name="Erkkila T."/>
            <person name="Gu W."/>
            <person name="Munk A.C.C."/>
            <person name="Teshima H."/>
            <person name="Xu Y."/>
            <person name="Chain P."/>
            <person name="Chen A."/>
            <person name="Krypides N."/>
            <person name="Mavromatis K."/>
            <person name="Markowitz V."/>
            <person name="Szeto E."/>
            <person name="Ivanova N."/>
            <person name="Mikhailova N."/>
            <person name="Ovchinnikova G."/>
            <person name="Pagani I."/>
            <person name="Pati A."/>
            <person name="Goodwin L."/>
            <person name="Peters L."/>
            <person name="Pitluck S."/>
            <person name="Woyke T."/>
            <person name="Kerfeld C."/>
        </authorList>
    </citation>
    <scope>NUCLEOTIDE SEQUENCE [LARGE SCALE GENOMIC DNA]</scope>
    <source>
        <strain evidence="4 5">PCC 7203</strain>
    </source>
</reference>
<dbReference type="PANTHER" id="PTHR33740">
    <property type="entry name" value="GPI-ANCHORED ADHESIN-LIKE PROTEIN"/>
    <property type="match status" value="1"/>
</dbReference>
<dbReference type="PROSITE" id="PS51257">
    <property type="entry name" value="PROKAR_LIPOPROTEIN"/>
    <property type="match status" value="1"/>
</dbReference>
<feature type="domain" description="SLH" evidence="3">
    <location>
        <begin position="310"/>
        <end position="378"/>
    </location>
</feature>
<feature type="region of interest" description="Disordered" evidence="1">
    <location>
        <begin position="196"/>
        <end position="227"/>
    </location>
</feature>
<keyword evidence="5" id="KW-1185">Reference proteome</keyword>
<dbReference type="Pfam" id="PF00395">
    <property type="entry name" value="SLH"/>
    <property type="match status" value="1"/>
</dbReference>
<proteinExistence type="predicted"/>
<dbReference type="PATRIC" id="fig|251229.3.peg.3900"/>
<feature type="chain" id="PRO_5003936868" evidence="2">
    <location>
        <begin position="24"/>
        <end position="481"/>
    </location>
</feature>
<evidence type="ECO:0000256" key="1">
    <source>
        <dbReference type="SAM" id="MobiDB-lite"/>
    </source>
</evidence>
<feature type="compositionally biased region" description="Polar residues" evidence="1">
    <location>
        <begin position="210"/>
        <end position="225"/>
    </location>
</feature>
<dbReference type="EMBL" id="CP003597">
    <property type="protein sequence ID" value="AFY88802.1"/>
    <property type="molecule type" value="Genomic_DNA"/>
</dbReference>
<gene>
    <name evidence="4" type="ORF">Chro_3342</name>
</gene>
<dbReference type="InParanoid" id="K9U151"/>